<evidence type="ECO:0000256" key="7">
    <source>
        <dbReference type="PIRSR" id="PIRSR614732-2"/>
    </source>
</evidence>
<feature type="active site" description="For OMPdecase activity" evidence="6">
    <location>
        <position position="59"/>
    </location>
</feature>
<evidence type="ECO:0000256" key="2">
    <source>
        <dbReference type="ARBA" id="ARBA00022793"/>
    </source>
</evidence>
<dbReference type="KEGG" id="ave:Arcve_0920"/>
<evidence type="ECO:0000259" key="8">
    <source>
        <dbReference type="SMART" id="SM00934"/>
    </source>
</evidence>
<feature type="binding site" evidence="5">
    <location>
        <begin position="166"/>
        <end position="176"/>
    </location>
    <ligand>
        <name>substrate</name>
    </ligand>
</feature>
<evidence type="ECO:0000256" key="5">
    <source>
        <dbReference type="HAMAP-Rule" id="MF_01200"/>
    </source>
</evidence>
<evidence type="ECO:0000313" key="10">
    <source>
        <dbReference type="Proteomes" id="UP000008136"/>
    </source>
</evidence>
<dbReference type="CDD" id="cd04725">
    <property type="entry name" value="OMP_decarboxylase_like"/>
    <property type="match status" value="1"/>
</dbReference>
<feature type="binding site" evidence="5 7">
    <location>
        <position position="31"/>
    </location>
    <ligand>
        <name>substrate</name>
    </ligand>
</feature>
<feature type="active site" description="Proton donor" evidence="5">
    <location>
        <position position="59"/>
    </location>
</feature>
<dbReference type="RefSeq" id="WP_013683596.1">
    <property type="nucleotide sequence ID" value="NC_015320.1"/>
</dbReference>
<reference evidence="9 10" key="1">
    <citation type="submission" date="2011-03" db="EMBL/GenBank/DDBJ databases">
        <title>The complete genome of Archaeoglobus veneficus SNP6.</title>
        <authorList>
            <consortium name="US DOE Joint Genome Institute (JGI-PGF)"/>
            <person name="Lucas S."/>
            <person name="Copeland A."/>
            <person name="Lapidus A."/>
            <person name="Bruce D."/>
            <person name="Goodwin L."/>
            <person name="Pitluck S."/>
            <person name="Kyrpides N."/>
            <person name="Mavromatis K."/>
            <person name="Pagani I."/>
            <person name="Ivanova N."/>
            <person name="Mikhailova N."/>
            <person name="Lu M."/>
            <person name="Detter J.C."/>
            <person name="Tapia R."/>
            <person name="Han C."/>
            <person name="Land M."/>
            <person name="Hauser L."/>
            <person name="Markowitz V."/>
            <person name="Cheng J.-F."/>
            <person name="Hugenholtz P."/>
            <person name="Woyke T."/>
            <person name="Wu D."/>
            <person name="Spring S."/>
            <person name="Brambilla E."/>
            <person name="Klenk H.-P."/>
            <person name="Eisen J.A."/>
        </authorList>
    </citation>
    <scope>NUCLEOTIDE SEQUENCE [LARGE SCALE GENOMIC DNA]</scope>
    <source>
        <strain>SNP6</strain>
    </source>
</reference>
<dbReference type="OrthoDB" id="94124at2157"/>
<dbReference type="InterPro" id="IPR014732">
    <property type="entry name" value="OMPdecase"/>
</dbReference>
<dbReference type="NCBIfam" id="NF010386">
    <property type="entry name" value="PRK13813.1"/>
    <property type="match status" value="1"/>
</dbReference>
<evidence type="ECO:0000256" key="1">
    <source>
        <dbReference type="ARBA" id="ARBA00004861"/>
    </source>
</evidence>
<keyword evidence="4 5" id="KW-0456">Lyase</keyword>
<feature type="active site" description="For OMPdecase activity" evidence="6">
    <location>
        <position position="57"/>
    </location>
</feature>
<proteinExistence type="inferred from homology"/>
<feature type="binding site" evidence="5 7">
    <location>
        <position position="189"/>
    </location>
    <ligand>
        <name>substrate</name>
    </ligand>
</feature>
<dbReference type="EC" id="4.1.1.23" evidence="5"/>
<protein>
    <recommendedName>
        <fullName evidence="5">Orotidine 5'-phosphate decarboxylase</fullName>
        <ecNumber evidence="5">4.1.1.23</ecNumber>
    </recommendedName>
    <alternativeName>
        <fullName evidence="5">OMP decarboxylase</fullName>
        <shortName evidence="5">OMPDCase</shortName>
        <shortName evidence="5">OMPdecase</shortName>
    </alternativeName>
</protein>
<evidence type="ECO:0000256" key="4">
    <source>
        <dbReference type="ARBA" id="ARBA00023239"/>
    </source>
</evidence>
<dbReference type="InterPro" id="IPR011060">
    <property type="entry name" value="RibuloseP-bd_barrel"/>
</dbReference>
<feature type="binding site" evidence="5 7">
    <location>
        <position position="12"/>
    </location>
    <ligand>
        <name>substrate</name>
    </ligand>
</feature>
<dbReference type="GO" id="GO:0005829">
    <property type="term" value="C:cytosol"/>
    <property type="evidence" value="ECO:0007669"/>
    <property type="project" value="TreeGrafter"/>
</dbReference>
<dbReference type="SMART" id="SM00934">
    <property type="entry name" value="OMPdecase"/>
    <property type="match status" value="1"/>
</dbReference>
<dbReference type="InterPro" id="IPR047595">
    <property type="entry name" value="OMPdecase_arc"/>
</dbReference>
<keyword evidence="2 5" id="KW-0210">Decarboxylase</keyword>
<dbReference type="HOGENOM" id="CLU_067069_2_0_2"/>
<feature type="active site" description="For OMPdecase activity" evidence="6">
    <location>
        <position position="62"/>
    </location>
</feature>
<comment type="subunit">
    <text evidence="5">Homodimer.</text>
</comment>
<dbReference type="GO" id="GO:0004590">
    <property type="term" value="F:orotidine-5'-phosphate decarboxylase activity"/>
    <property type="evidence" value="ECO:0007669"/>
    <property type="project" value="UniProtKB-UniRule"/>
</dbReference>
<comment type="pathway">
    <text evidence="1 5">Pyrimidine metabolism; UMP biosynthesis via de novo pathway; UMP from orotate: step 2/2.</text>
</comment>
<sequence length="212" mass="22629">MERRTGIIAALDTTNALNIAREIREYVDAFKVNYPLVLSEGISVVKELSSYGPVIADFKIADVPHISAMIAEIAFENGAKAVITHGFTGSDSVKAVLDVASRYNGEVYVVTELSSAGGQEFMTGVAERIVEMARNLGCHGLIAPATRPERIRKLRELAGNMQILSPGVGAQGGKAAEAIRAGADFVIVGRSIYEGNAVENARLLAEQLKEVI</sequence>
<dbReference type="InterPro" id="IPR001754">
    <property type="entry name" value="OMPdeCOase_dom"/>
</dbReference>
<dbReference type="UniPathway" id="UPA00070">
    <property type="reaction ID" value="UER00120"/>
</dbReference>
<comment type="similarity">
    <text evidence="5">Belongs to the OMP decarboxylase family. Type 1 subfamily.</text>
</comment>
<dbReference type="HAMAP" id="MF_01200_A">
    <property type="entry name" value="OMPdecase_type1_A"/>
    <property type="match status" value="1"/>
</dbReference>
<evidence type="ECO:0000256" key="3">
    <source>
        <dbReference type="ARBA" id="ARBA00022975"/>
    </source>
</evidence>
<dbReference type="Pfam" id="PF00215">
    <property type="entry name" value="OMPdecase"/>
    <property type="match status" value="1"/>
</dbReference>
<evidence type="ECO:0000256" key="6">
    <source>
        <dbReference type="PIRSR" id="PIRSR614732-1"/>
    </source>
</evidence>
<dbReference type="Proteomes" id="UP000008136">
    <property type="component" value="Chromosome"/>
</dbReference>
<dbReference type="GO" id="GO:0006207">
    <property type="term" value="P:'de novo' pyrimidine nucleobase biosynthetic process"/>
    <property type="evidence" value="ECO:0007669"/>
    <property type="project" value="InterPro"/>
</dbReference>
<dbReference type="AlphaFoldDB" id="F2KSG2"/>
<name>F2KSG2_ARCVS</name>
<feature type="domain" description="Orotidine 5'-phosphate decarboxylase" evidence="8">
    <location>
        <begin position="6"/>
        <end position="205"/>
    </location>
</feature>
<dbReference type="GO" id="GO:0044205">
    <property type="term" value="P:'de novo' UMP biosynthetic process"/>
    <property type="evidence" value="ECO:0007669"/>
    <property type="project" value="UniProtKB-UniRule"/>
</dbReference>
<dbReference type="PANTHER" id="PTHR32119">
    <property type="entry name" value="OROTIDINE 5'-PHOSPHATE DECARBOXYLASE"/>
    <property type="match status" value="1"/>
</dbReference>
<comment type="catalytic activity">
    <reaction evidence="5">
        <text>orotidine 5'-phosphate + H(+) = UMP + CO2</text>
        <dbReference type="Rhea" id="RHEA:11596"/>
        <dbReference type="ChEBI" id="CHEBI:15378"/>
        <dbReference type="ChEBI" id="CHEBI:16526"/>
        <dbReference type="ChEBI" id="CHEBI:57538"/>
        <dbReference type="ChEBI" id="CHEBI:57865"/>
        <dbReference type="EC" id="4.1.1.23"/>
    </reaction>
</comment>
<feature type="binding site" evidence="5 7">
    <location>
        <position position="114"/>
    </location>
    <ligand>
        <name>substrate</name>
    </ligand>
</feature>
<dbReference type="Gene3D" id="3.20.20.70">
    <property type="entry name" value="Aldolase class I"/>
    <property type="match status" value="1"/>
</dbReference>
<feature type="binding site" evidence="5 7">
    <location>
        <position position="190"/>
    </location>
    <ligand>
        <name>substrate</name>
    </ligand>
</feature>
<keyword evidence="3 5" id="KW-0665">Pyrimidine biosynthesis</keyword>
<gene>
    <name evidence="5" type="primary">pyrF</name>
    <name evidence="9" type="ordered locus">Arcve_0920</name>
</gene>
<comment type="function">
    <text evidence="5">Catalyzes the decarboxylation of orotidine 5'-monophosphate (OMP) to uridine 5'-monophosphate (UMP).</text>
</comment>
<evidence type="ECO:0000313" key="9">
    <source>
        <dbReference type="EMBL" id="AEA46931.1"/>
    </source>
</evidence>
<dbReference type="eggNOG" id="arCOG00081">
    <property type="taxonomic scope" value="Archaea"/>
</dbReference>
<accession>F2KSG2</accession>
<dbReference type="STRING" id="693661.Arcve_0920"/>
<keyword evidence="10" id="KW-1185">Reference proteome</keyword>
<feature type="binding site" evidence="5">
    <location>
        <begin position="57"/>
        <end position="66"/>
    </location>
    <ligand>
        <name>substrate</name>
    </ligand>
</feature>
<dbReference type="PANTHER" id="PTHR32119:SF2">
    <property type="entry name" value="OROTIDINE 5'-PHOSPHATE DECARBOXYLASE"/>
    <property type="match status" value="1"/>
</dbReference>
<dbReference type="NCBIfam" id="TIGR01740">
    <property type="entry name" value="pyrF"/>
    <property type="match status" value="1"/>
</dbReference>
<dbReference type="SUPFAM" id="SSF51366">
    <property type="entry name" value="Ribulose-phoshate binding barrel"/>
    <property type="match status" value="1"/>
</dbReference>
<dbReference type="GeneID" id="10394026"/>
<dbReference type="EMBL" id="CP002588">
    <property type="protein sequence ID" value="AEA46931.1"/>
    <property type="molecule type" value="Genomic_DNA"/>
</dbReference>
<dbReference type="InterPro" id="IPR013785">
    <property type="entry name" value="Aldolase_TIM"/>
</dbReference>
<organism evidence="9 10">
    <name type="scientific">Archaeoglobus veneficus (strain DSM 11195 / SNP6)</name>
    <dbReference type="NCBI Taxonomy" id="693661"/>
    <lineage>
        <taxon>Archaea</taxon>
        <taxon>Methanobacteriati</taxon>
        <taxon>Methanobacteriota</taxon>
        <taxon>Archaeoglobi</taxon>
        <taxon>Archaeoglobales</taxon>
        <taxon>Archaeoglobaceae</taxon>
        <taxon>Archaeoglobus</taxon>
    </lineage>
</organism>